<comment type="caution">
    <text evidence="12">The sequence shown here is derived from an EMBL/GenBank/DDBJ whole genome shotgun (WGS) entry which is preliminary data.</text>
</comment>
<feature type="domain" description="TonB C-terminal" evidence="11">
    <location>
        <begin position="193"/>
        <end position="285"/>
    </location>
</feature>
<comment type="similarity">
    <text evidence="2">Belongs to the TonB family.</text>
</comment>
<gene>
    <name evidence="12" type="ORF">F0919_02930</name>
</gene>
<keyword evidence="9" id="KW-0472">Membrane</keyword>
<dbReference type="GO" id="GO:0015031">
    <property type="term" value="P:protein transport"/>
    <property type="evidence" value="ECO:0007669"/>
    <property type="project" value="UniProtKB-KW"/>
</dbReference>
<evidence type="ECO:0000256" key="1">
    <source>
        <dbReference type="ARBA" id="ARBA00004383"/>
    </source>
</evidence>
<evidence type="ECO:0000259" key="11">
    <source>
        <dbReference type="PROSITE" id="PS52015"/>
    </source>
</evidence>
<reference evidence="12 13" key="1">
    <citation type="submission" date="2019-09" db="EMBL/GenBank/DDBJ databases">
        <title>Genome sequence and assembly of Taibaiella sp.</title>
        <authorList>
            <person name="Chhetri G."/>
        </authorList>
    </citation>
    <scope>NUCLEOTIDE SEQUENCE [LARGE SCALE GENOMIC DNA]</scope>
    <source>
        <strain evidence="12 13">KVB11</strain>
    </source>
</reference>
<keyword evidence="3" id="KW-0813">Transport</keyword>
<feature type="domain" description="TonB C-terminal" evidence="11">
    <location>
        <begin position="61"/>
        <end position="157"/>
    </location>
</feature>
<dbReference type="GO" id="GO:0055085">
    <property type="term" value="P:transmembrane transport"/>
    <property type="evidence" value="ECO:0007669"/>
    <property type="project" value="InterPro"/>
</dbReference>
<evidence type="ECO:0000256" key="5">
    <source>
        <dbReference type="ARBA" id="ARBA00022519"/>
    </source>
</evidence>
<feature type="chain" id="PRO_5024272176" evidence="10">
    <location>
        <begin position="27"/>
        <end position="285"/>
    </location>
</feature>
<keyword evidence="6" id="KW-0812">Transmembrane</keyword>
<comment type="subcellular location">
    <subcellularLocation>
        <location evidence="1">Cell inner membrane</location>
        <topology evidence="1">Single-pass membrane protein</topology>
        <orientation evidence="1">Periplasmic side</orientation>
    </subcellularLocation>
</comment>
<dbReference type="Proteomes" id="UP000323632">
    <property type="component" value="Unassembled WGS sequence"/>
</dbReference>
<evidence type="ECO:0000256" key="8">
    <source>
        <dbReference type="ARBA" id="ARBA00022989"/>
    </source>
</evidence>
<evidence type="ECO:0000256" key="3">
    <source>
        <dbReference type="ARBA" id="ARBA00022448"/>
    </source>
</evidence>
<dbReference type="PANTHER" id="PTHR33446:SF2">
    <property type="entry name" value="PROTEIN TONB"/>
    <property type="match status" value="1"/>
</dbReference>
<dbReference type="GO" id="GO:0098797">
    <property type="term" value="C:plasma membrane protein complex"/>
    <property type="evidence" value="ECO:0007669"/>
    <property type="project" value="TreeGrafter"/>
</dbReference>
<dbReference type="Pfam" id="PF03544">
    <property type="entry name" value="TonB_C"/>
    <property type="match status" value="2"/>
</dbReference>
<dbReference type="InterPro" id="IPR006260">
    <property type="entry name" value="TonB/TolA_C"/>
</dbReference>
<keyword evidence="8" id="KW-1133">Transmembrane helix</keyword>
<evidence type="ECO:0000256" key="6">
    <source>
        <dbReference type="ARBA" id="ARBA00022692"/>
    </source>
</evidence>
<evidence type="ECO:0000256" key="10">
    <source>
        <dbReference type="SAM" id="SignalP"/>
    </source>
</evidence>
<dbReference type="AlphaFoldDB" id="A0A5M6CQI1"/>
<name>A0A5M6CQI1_9BACT</name>
<evidence type="ECO:0000256" key="9">
    <source>
        <dbReference type="ARBA" id="ARBA00023136"/>
    </source>
</evidence>
<dbReference type="SUPFAM" id="SSF74653">
    <property type="entry name" value="TolA/TonB C-terminal domain"/>
    <property type="match status" value="2"/>
</dbReference>
<feature type="signal peptide" evidence="10">
    <location>
        <begin position="1"/>
        <end position="26"/>
    </location>
</feature>
<proteinExistence type="inferred from homology"/>
<keyword evidence="4" id="KW-1003">Cell membrane</keyword>
<keyword evidence="5" id="KW-0997">Cell inner membrane</keyword>
<evidence type="ECO:0000256" key="4">
    <source>
        <dbReference type="ARBA" id="ARBA00022475"/>
    </source>
</evidence>
<sequence>MNSCCIVMKTIFSLFLLSCLSLNTFSQVNSGSNTYKPVGRKDTGIMGKIFSAVDELPEFMGGQQGLMNYLSSSIRYPADAREKNKEGRVVVKFVVCTDGSLCNEEIVKSVDSSMDQEVLRVVKAMPNWKPAKQNGQAVKTYYTLPVTFKLRGQARDTSLPDAREYLVKKEEPQSTEPEEKIFYSVEHSAEFPGGMEALQKFLNSHLKYPVGAREDGLAGRAIVQFVVDRDGSIKDIVLVRDVPNSGFGKEAVRLVNSMPKWKPGTQNGQPVRMYYTMPVTFKLDR</sequence>
<dbReference type="PANTHER" id="PTHR33446">
    <property type="entry name" value="PROTEIN TONB-RELATED"/>
    <property type="match status" value="1"/>
</dbReference>
<dbReference type="NCBIfam" id="TIGR01352">
    <property type="entry name" value="tonB_Cterm"/>
    <property type="match status" value="2"/>
</dbReference>
<organism evidence="12 13">
    <name type="scientific">Taibaiella lutea</name>
    <dbReference type="NCBI Taxonomy" id="2608001"/>
    <lineage>
        <taxon>Bacteria</taxon>
        <taxon>Pseudomonadati</taxon>
        <taxon>Bacteroidota</taxon>
        <taxon>Chitinophagia</taxon>
        <taxon>Chitinophagales</taxon>
        <taxon>Chitinophagaceae</taxon>
        <taxon>Taibaiella</taxon>
    </lineage>
</organism>
<dbReference type="InterPro" id="IPR051045">
    <property type="entry name" value="TonB-dependent_transducer"/>
</dbReference>
<dbReference type="InterPro" id="IPR037682">
    <property type="entry name" value="TonB_C"/>
</dbReference>
<accession>A0A5M6CQI1</accession>
<dbReference type="Gene3D" id="3.30.1150.10">
    <property type="match status" value="2"/>
</dbReference>
<keyword evidence="10" id="KW-0732">Signal</keyword>
<evidence type="ECO:0000313" key="12">
    <source>
        <dbReference type="EMBL" id="KAA5536640.1"/>
    </source>
</evidence>
<keyword evidence="7" id="KW-0653">Protein transport</keyword>
<dbReference type="EMBL" id="VWSH01000001">
    <property type="protein sequence ID" value="KAA5536640.1"/>
    <property type="molecule type" value="Genomic_DNA"/>
</dbReference>
<protein>
    <submittedName>
        <fullName evidence="12">Energy transducer TonB</fullName>
    </submittedName>
</protein>
<dbReference type="PROSITE" id="PS52015">
    <property type="entry name" value="TONB_CTD"/>
    <property type="match status" value="2"/>
</dbReference>
<evidence type="ECO:0000256" key="2">
    <source>
        <dbReference type="ARBA" id="ARBA00006555"/>
    </source>
</evidence>
<keyword evidence="13" id="KW-1185">Reference proteome</keyword>
<dbReference type="GO" id="GO:0031992">
    <property type="term" value="F:energy transducer activity"/>
    <property type="evidence" value="ECO:0007669"/>
    <property type="project" value="TreeGrafter"/>
</dbReference>
<evidence type="ECO:0000313" key="13">
    <source>
        <dbReference type="Proteomes" id="UP000323632"/>
    </source>
</evidence>
<evidence type="ECO:0000256" key="7">
    <source>
        <dbReference type="ARBA" id="ARBA00022927"/>
    </source>
</evidence>